<protein>
    <submittedName>
        <fullName evidence="5">Hydantoinase/carbamoylase family amidase</fullName>
        <ecNumber evidence="5">3.5.-.-</ecNumber>
    </submittedName>
</protein>
<comment type="caution">
    <text evidence="5">The sequence shown here is derived from an EMBL/GenBank/DDBJ whole genome shotgun (WGS) entry which is preliminary data.</text>
</comment>
<dbReference type="EMBL" id="JACRIW010000064">
    <property type="protein sequence ID" value="MBI5169704.1"/>
    <property type="molecule type" value="Genomic_DNA"/>
</dbReference>
<dbReference type="Gene3D" id="3.30.70.360">
    <property type="match status" value="1"/>
</dbReference>
<dbReference type="PIRSF" id="PIRSF001235">
    <property type="entry name" value="Amidase_carbamoylase"/>
    <property type="match status" value="1"/>
</dbReference>
<evidence type="ECO:0000313" key="5">
    <source>
        <dbReference type="EMBL" id="MBI5169704.1"/>
    </source>
</evidence>
<gene>
    <name evidence="5" type="ORF">HZA61_09465</name>
</gene>
<dbReference type="SUPFAM" id="SSF53187">
    <property type="entry name" value="Zn-dependent exopeptidases"/>
    <property type="match status" value="1"/>
</dbReference>
<keyword evidence="3" id="KW-0862">Zinc</keyword>
<dbReference type="GO" id="GO:0016813">
    <property type="term" value="F:hydrolase activity, acting on carbon-nitrogen (but not peptide) bonds, in linear amidines"/>
    <property type="evidence" value="ECO:0007669"/>
    <property type="project" value="InterPro"/>
</dbReference>
<feature type="binding site" evidence="3">
    <location>
        <position position="82"/>
    </location>
    <ligand>
        <name>Zn(2+)</name>
        <dbReference type="ChEBI" id="CHEBI:29105"/>
        <label>1</label>
    </ligand>
</feature>
<comment type="cofactor">
    <cofactor evidence="3">
        <name>Zn(2+)</name>
        <dbReference type="ChEBI" id="CHEBI:29105"/>
    </cofactor>
    <text evidence="3">Binds 2 Zn(2+) ions per subunit.</text>
</comment>
<name>A0A933SGW8_UNCEI</name>
<feature type="binding site" evidence="4">
    <location>
        <position position="219"/>
    </location>
    <ligand>
        <name>allantoate</name>
        <dbReference type="ChEBI" id="CHEBI:17536"/>
    </ligand>
</feature>
<dbReference type="Gene3D" id="3.40.630.10">
    <property type="entry name" value="Zn peptidases"/>
    <property type="match status" value="1"/>
</dbReference>
<dbReference type="Proteomes" id="UP000696931">
    <property type="component" value="Unassembled WGS sequence"/>
</dbReference>
<evidence type="ECO:0000256" key="4">
    <source>
        <dbReference type="PIRSR" id="PIRSR001235-2"/>
    </source>
</evidence>
<accession>A0A933SGW8</accession>
<proteinExistence type="inferred from homology"/>
<feature type="binding site" evidence="3">
    <location>
        <position position="194"/>
    </location>
    <ligand>
        <name>Zn(2+)</name>
        <dbReference type="ChEBI" id="CHEBI:29105"/>
        <label>1</label>
    </ligand>
</feature>
<dbReference type="GO" id="GO:0046872">
    <property type="term" value="F:metal ion binding"/>
    <property type="evidence" value="ECO:0007669"/>
    <property type="project" value="UniProtKB-KW"/>
</dbReference>
<evidence type="ECO:0000313" key="6">
    <source>
        <dbReference type="Proteomes" id="UP000696931"/>
    </source>
</evidence>
<comment type="similarity">
    <text evidence="1">Belongs to the peptidase M20 family.</text>
</comment>
<feature type="binding site" evidence="3">
    <location>
        <position position="93"/>
    </location>
    <ligand>
        <name>Zn(2+)</name>
        <dbReference type="ChEBI" id="CHEBI:29105"/>
        <label>1</label>
    </ligand>
</feature>
<feature type="binding site" evidence="4">
    <location>
        <position position="279"/>
    </location>
    <ligand>
        <name>allantoate</name>
        <dbReference type="ChEBI" id="CHEBI:17536"/>
    </ligand>
</feature>
<dbReference type="InterPro" id="IPR002933">
    <property type="entry name" value="Peptidase_M20"/>
</dbReference>
<dbReference type="InterPro" id="IPR036264">
    <property type="entry name" value="Bact_exopeptidase_dim_dom"/>
</dbReference>
<dbReference type="Pfam" id="PF01546">
    <property type="entry name" value="Peptidase_M20"/>
    <property type="match status" value="1"/>
</dbReference>
<feature type="binding site" evidence="3">
    <location>
        <position position="124"/>
    </location>
    <ligand>
        <name>Zn(2+)</name>
        <dbReference type="ChEBI" id="CHEBI:29105"/>
        <label>2</label>
    </ligand>
</feature>
<evidence type="ECO:0000256" key="3">
    <source>
        <dbReference type="PIRSR" id="PIRSR001235-1"/>
    </source>
</evidence>
<feature type="binding site" evidence="3">
    <location>
        <position position="387"/>
    </location>
    <ligand>
        <name>Zn(2+)</name>
        <dbReference type="ChEBI" id="CHEBI:29105"/>
        <label>2</label>
    </ligand>
</feature>
<sequence length="417" mass="43647">MTTSPFTLEALSEKLDQLATFTAPGPGVTRLVYDEHWCDAHLWLQAEARALGLAATCDAIGNLWLHDPGLMPGTRVIAVGSHLDSVRQGGRFDGAYGTIAALLLAAELRGSATPVAAFVTCEEEGSRFPMALTGVRGLLGQLVPSRCADQRDRDGVRWADALASARARGCAAEAPPDGAPVPKLFNAARQLELHIEQGPVLESMGAKLGVVDTIAGYRRVRARLTGEARHAGTTPMDRRRDALAAAAEIVLAAEALGLETGAPAVATAGGASAEPGLYNVVPGTATLLLEVRHTDDAALVRMEAALGERARAIAARRGVAIELEVQSGEAATPLSAALADQAEAMAAGMAIPYRRMASGAGHDTMAFAQDGVPALMLFTPSRLGISHHPDELTKVRDLWVAAAFARELLLAWAKDLA</sequence>
<dbReference type="NCBIfam" id="TIGR01879">
    <property type="entry name" value="hydantase"/>
    <property type="match status" value="1"/>
</dbReference>
<dbReference type="InterPro" id="IPR010158">
    <property type="entry name" value="Amidase_Cbmase"/>
</dbReference>
<evidence type="ECO:0000256" key="1">
    <source>
        <dbReference type="ARBA" id="ARBA00006153"/>
    </source>
</evidence>
<keyword evidence="2 5" id="KW-0378">Hydrolase</keyword>
<dbReference type="PANTHER" id="PTHR32494">
    <property type="entry name" value="ALLANTOATE DEIMINASE-RELATED"/>
    <property type="match status" value="1"/>
</dbReference>
<evidence type="ECO:0000256" key="2">
    <source>
        <dbReference type="ARBA" id="ARBA00022801"/>
    </source>
</evidence>
<reference evidence="5" key="1">
    <citation type="submission" date="2020-07" db="EMBL/GenBank/DDBJ databases">
        <title>Huge and variable diversity of episymbiotic CPR bacteria and DPANN archaea in groundwater ecosystems.</title>
        <authorList>
            <person name="He C.Y."/>
            <person name="Keren R."/>
            <person name="Whittaker M."/>
            <person name="Farag I.F."/>
            <person name="Doudna J."/>
            <person name="Cate J.H.D."/>
            <person name="Banfield J.F."/>
        </authorList>
    </citation>
    <scope>NUCLEOTIDE SEQUENCE</scope>
    <source>
        <strain evidence="5">NC_groundwater_1813_Pr3_B-0.1um_71_17</strain>
    </source>
</reference>
<dbReference type="AlphaFoldDB" id="A0A933SGW8"/>
<feature type="binding site" evidence="4">
    <location>
        <position position="292"/>
    </location>
    <ligand>
        <name>allantoate</name>
        <dbReference type="ChEBI" id="CHEBI:17536"/>
    </ligand>
</feature>
<organism evidence="5 6">
    <name type="scientific">Eiseniibacteriota bacterium</name>
    <dbReference type="NCBI Taxonomy" id="2212470"/>
    <lineage>
        <taxon>Bacteria</taxon>
        <taxon>Candidatus Eiseniibacteriota</taxon>
    </lineage>
</organism>
<dbReference type="PANTHER" id="PTHR32494:SF5">
    <property type="entry name" value="ALLANTOATE AMIDOHYDROLASE"/>
    <property type="match status" value="1"/>
</dbReference>
<dbReference type="EC" id="3.5.-.-" evidence="5"/>
<dbReference type="SUPFAM" id="SSF55031">
    <property type="entry name" value="Bacterial exopeptidase dimerisation domain"/>
    <property type="match status" value="1"/>
</dbReference>
<feature type="binding site" evidence="3">
    <location>
        <position position="93"/>
    </location>
    <ligand>
        <name>Zn(2+)</name>
        <dbReference type="ChEBI" id="CHEBI:29105"/>
        <label>2</label>
    </ligand>
</feature>
<keyword evidence="3" id="KW-0479">Metal-binding</keyword>